<gene>
    <name evidence="2" type="ORF">FOZ60_013801</name>
</gene>
<protein>
    <submittedName>
        <fullName evidence="2">Uncharacterized protein</fullName>
    </submittedName>
</protein>
<feature type="coiled-coil region" evidence="1">
    <location>
        <begin position="140"/>
        <end position="167"/>
    </location>
</feature>
<keyword evidence="1" id="KW-0175">Coiled coil</keyword>
<proteinExistence type="predicted"/>
<dbReference type="OrthoDB" id="10579171at2759"/>
<sequence>MPFRDRSSFKVFKSPQVQSGSVDGRNIMAMRHAKGPSTSASSTCLSAEVYNDVLLQKQDEIFKLGQDMTRATTEGHYKKAASLRKHLREARQEYDTMIEKRVEYLAGVKQEQLTESWRSMRCRFEKRFIEERKRIEELVATTKNRLSAEHEREVAELEEAFTNETADPSSVLELYVARVDED</sequence>
<evidence type="ECO:0000313" key="2">
    <source>
        <dbReference type="EMBL" id="KAF4692265.1"/>
    </source>
</evidence>
<comment type="caution">
    <text evidence="2">The sequence shown here is derived from an EMBL/GenBank/DDBJ whole genome shotgun (WGS) entry which is preliminary data.</text>
</comment>
<name>A0A7J6P829_PEROL</name>
<reference evidence="2 3" key="1">
    <citation type="submission" date="2020-04" db="EMBL/GenBank/DDBJ databases">
        <title>Perkinsus olseni comparative genomics.</title>
        <authorList>
            <person name="Bogema D.R."/>
        </authorList>
    </citation>
    <scope>NUCLEOTIDE SEQUENCE [LARGE SCALE GENOMIC DNA]</scope>
    <source>
        <strain evidence="2">00978-12</strain>
    </source>
</reference>
<dbReference type="AlphaFoldDB" id="A0A7J6P829"/>
<dbReference type="EMBL" id="JABANP010000063">
    <property type="protein sequence ID" value="KAF4692265.1"/>
    <property type="molecule type" value="Genomic_DNA"/>
</dbReference>
<organism evidence="2 3">
    <name type="scientific">Perkinsus olseni</name>
    <name type="common">Perkinsus atlanticus</name>
    <dbReference type="NCBI Taxonomy" id="32597"/>
    <lineage>
        <taxon>Eukaryota</taxon>
        <taxon>Sar</taxon>
        <taxon>Alveolata</taxon>
        <taxon>Perkinsozoa</taxon>
        <taxon>Perkinsea</taxon>
        <taxon>Perkinsida</taxon>
        <taxon>Perkinsidae</taxon>
        <taxon>Perkinsus</taxon>
    </lineage>
</organism>
<dbReference type="Proteomes" id="UP000541610">
    <property type="component" value="Unassembled WGS sequence"/>
</dbReference>
<accession>A0A7J6P829</accession>
<evidence type="ECO:0000256" key="1">
    <source>
        <dbReference type="SAM" id="Coils"/>
    </source>
</evidence>
<evidence type="ECO:0000313" key="3">
    <source>
        <dbReference type="Proteomes" id="UP000541610"/>
    </source>
</evidence>